<proteinExistence type="predicted"/>
<gene>
    <name evidence="1" type="ORF">PsorP6_011313</name>
</gene>
<evidence type="ECO:0000313" key="2">
    <source>
        <dbReference type="Proteomes" id="UP001163321"/>
    </source>
</evidence>
<keyword evidence="2" id="KW-1185">Reference proteome</keyword>
<dbReference type="Proteomes" id="UP001163321">
    <property type="component" value="Chromosome 12"/>
</dbReference>
<accession>A0ACC0WJC8</accession>
<reference evidence="1 2" key="1">
    <citation type="journal article" date="2022" name="bioRxiv">
        <title>The genome of the oomycete Peronosclerospora sorghi, a cosmopolitan pathogen of maize and sorghum, is inflated with dispersed pseudogenes.</title>
        <authorList>
            <person name="Fletcher K."/>
            <person name="Martin F."/>
            <person name="Isakeit T."/>
            <person name="Cavanaugh K."/>
            <person name="Magill C."/>
            <person name="Michelmore R."/>
        </authorList>
    </citation>
    <scope>NUCLEOTIDE SEQUENCE [LARGE SCALE GENOMIC DNA]</scope>
    <source>
        <strain evidence="1">P6</strain>
    </source>
</reference>
<organism evidence="1 2">
    <name type="scientific">Peronosclerospora sorghi</name>
    <dbReference type="NCBI Taxonomy" id="230839"/>
    <lineage>
        <taxon>Eukaryota</taxon>
        <taxon>Sar</taxon>
        <taxon>Stramenopiles</taxon>
        <taxon>Oomycota</taxon>
        <taxon>Peronosporomycetes</taxon>
        <taxon>Peronosporales</taxon>
        <taxon>Peronosporaceae</taxon>
        <taxon>Peronosclerospora</taxon>
    </lineage>
</organism>
<protein>
    <submittedName>
        <fullName evidence="1">Uncharacterized protein</fullName>
    </submittedName>
</protein>
<sequence length="97" mass="10878">MSCHVGNEKSVNPLIDVYPSSSYWKASVKPRSKKMASVSTSSTVSFGCDVSTITPGTSETQRTTPKTCEHPARHNEYRNSELRNYDVIKNRLFLHSL</sequence>
<dbReference type="EMBL" id="CM047591">
    <property type="protein sequence ID" value="KAI9918939.1"/>
    <property type="molecule type" value="Genomic_DNA"/>
</dbReference>
<comment type="caution">
    <text evidence="1">The sequence shown here is derived from an EMBL/GenBank/DDBJ whole genome shotgun (WGS) entry which is preliminary data.</text>
</comment>
<evidence type="ECO:0000313" key="1">
    <source>
        <dbReference type="EMBL" id="KAI9918939.1"/>
    </source>
</evidence>
<name>A0ACC0WJC8_9STRA</name>